<comment type="caution">
    <text evidence="2">The sequence shown here is derived from an EMBL/GenBank/DDBJ whole genome shotgun (WGS) entry which is preliminary data.</text>
</comment>
<dbReference type="InterPro" id="IPR027417">
    <property type="entry name" value="P-loop_NTPase"/>
</dbReference>
<protein>
    <recommendedName>
        <fullName evidence="4">NB-ARC domain-containing protein</fullName>
    </recommendedName>
</protein>
<dbReference type="Gene3D" id="1.25.40.10">
    <property type="entry name" value="Tetratricopeptide repeat domain"/>
    <property type="match status" value="1"/>
</dbReference>
<proteinExistence type="predicted"/>
<dbReference type="SUPFAM" id="SSF52540">
    <property type="entry name" value="P-loop containing nucleoside triphosphate hydrolases"/>
    <property type="match status" value="1"/>
</dbReference>
<keyword evidence="3" id="KW-1185">Reference proteome</keyword>
<evidence type="ECO:0000313" key="3">
    <source>
        <dbReference type="Proteomes" id="UP001500325"/>
    </source>
</evidence>
<dbReference type="PANTHER" id="PTHR47691:SF3">
    <property type="entry name" value="HTH-TYPE TRANSCRIPTIONAL REGULATOR RV0890C-RELATED"/>
    <property type="match status" value="1"/>
</dbReference>
<gene>
    <name evidence="2" type="ORF">GCM10023215_16930</name>
</gene>
<organism evidence="2 3">
    <name type="scientific">Pseudonocardia yuanmonensis</name>
    <dbReference type="NCBI Taxonomy" id="1095914"/>
    <lineage>
        <taxon>Bacteria</taxon>
        <taxon>Bacillati</taxon>
        <taxon>Actinomycetota</taxon>
        <taxon>Actinomycetes</taxon>
        <taxon>Pseudonocardiales</taxon>
        <taxon>Pseudonocardiaceae</taxon>
        <taxon>Pseudonocardia</taxon>
    </lineage>
</organism>
<dbReference type="SUPFAM" id="SSF48452">
    <property type="entry name" value="TPR-like"/>
    <property type="match status" value="1"/>
</dbReference>
<evidence type="ECO:0000256" key="1">
    <source>
        <dbReference type="SAM" id="MobiDB-lite"/>
    </source>
</evidence>
<dbReference type="Proteomes" id="UP001500325">
    <property type="component" value="Unassembled WGS sequence"/>
</dbReference>
<reference evidence="3" key="1">
    <citation type="journal article" date="2019" name="Int. J. Syst. Evol. Microbiol.">
        <title>The Global Catalogue of Microorganisms (GCM) 10K type strain sequencing project: providing services to taxonomists for standard genome sequencing and annotation.</title>
        <authorList>
            <consortium name="The Broad Institute Genomics Platform"/>
            <consortium name="The Broad Institute Genome Sequencing Center for Infectious Disease"/>
            <person name="Wu L."/>
            <person name="Ma J."/>
        </authorList>
    </citation>
    <scope>NUCLEOTIDE SEQUENCE [LARGE SCALE GENOMIC DNA]</scope>
    <source>
        <strain evidence="3">JCM 18055</strain>
    </source>
</reference>
<feature type="compositionally biased region" description="Basic and acidic residues" evidence="1">
    <location>
        <begin position="409"/>
        <end position="418"/>
    </location>
</feature>
<sequence length="677" mass="67514">MTGPELDLQVSGPVGTVVQVGRVVLEPTGAPPVEGDALAGREDELAAVLRAVAAGAPGVVLAGGPGLGTTALALAAAARLAGRYPGGVRFVPVTGPDAAPVLRELLRDLGVRAGEVPPSTPHRTALLRTLLAAAPTLLVLDDARSAAQVRALLPGGGSSVLVTTAAPLDELHLDGLAAVAVRGLPPATAAALLPAGAHLDLPTPSPPPGDLMAPGAALLAACHGSPLAVRLLGGACRTPAAALRALPAAPPHDARAAARAAALVALAALPAAEREVLEAVRATGLPLVDPARCAALLPDGVPVGTLLGALLRRGLLSPRPGPGAGPWCALPRAVADVLPAEVPPGEAPAYDGLPGGGPADDVLPCEASSCEVWRGAVLPGERPPADHEDAPRSSIRPAFLSQQAAPPEHPARPADHPVTDPTALTTALLQRLARNAAAQADPATGADALVHLAAAHTRRGDGTPALAAATAALDLADRTGDPVLLGRATHRLAAALAEAADPGTPDGAATALRDARTAYDLAVELLAGRDDAAHAHALADRARLSRRRDRPAEALADLHAALALYRTLGLPADVAAAWQEVAAVERATGNPCRAVAAHRSALAALAEAGDPTAAGWARLAAGLVQVGELPAGAQVDLLAGRLADSPAARSVRELRELDPAAPDWALVAALTGPTGPR</sequence>
<dbReference type="EMBL" id="BAABIC010000005">
    <property type="protein sequence ID" value="GAA4683259.1"/>
    <property type="molecule type" value="Genomic_DNA"/>
</dbReference>
<dbReference type="Gene3D" id="3.40.50.300">
    <property type="entry name" value="P-loop containing nucleotide triphosphate hydrolases"/>
    <property type="match status" value="1"/>
</dbReference>
<dbReference type="RefSeq" id="WP_345379567.1">
    <property type="nucleotide sequence ID" value="NZ_BAABIC010000005.1"/>
</dbReference>
<dbReference type="InterPro" id="IPR011990">
    <property type="entry name" value="TPR-like_helical_dom_sf"/>
</dbReference>
<evidence type="ECO:0000313" key="2">
    <source>
        <dbReference type="EMBL" id="GAA4683259.1"/>
    </source>
</evidence>
<accession>A0ABP8WA01</accession>
<feature type="region of interest" description="Disordered" evidence="1">
    <location>
        <begin position="401"/>
        <end position="420"/>
    </location>
</feature>
<name>A0ABP8WA01_9PSEU</name>
<evidence type="ECO:0008006" key="4">
    <source>
        <dbReference type="Google" id="ProtNLM"/>
    </source>
</evidence>
<dbReference type="PANTHER" id="PTHR47691">
    <property type="entry name" value="REGULATOR-RELATED"/>
    <property type="match status" value="1"/>
</dbReference>